<dbReference type="InParanoid" id="A0A0C3J6Y6"/>
<feature type="compositionally biased region" description="Basic and acidic residues" evidence="1">
    <location>
        <begin position="70"/>
        <end position="80"/>
    </location>
</feature>
<sequence>MLGIRLVTTRESSTSGFSSTLGVSDEVGVLGKAASPSPLLVVLTSSARSNLLSDSGSARNKNDQMCMSGRRPDGLKKEEWTPTIVTVSS</sequence>
<evidence type="ECO:0000313" key="3">
    <source>
        <dbReference type="Proteomes" id="UP000054217"/>
    </source>
</evidence>
<proteinExistence type="predicted"/>
<accession>A0A0C3J6Y6</accession>
<feature type="region of interest" description="Disordered" evidence="1">
    <location>
        <begin position="52"/>
        <end position="89"/>
    </location>
</feature>
<feature type="compositionally biased region" description="Polar residues" evidence="1">
    <location>
        <begin position="52"/>
        <end position="65"/>
    </location>
</feature>
<dbReference type="EMBL" id="KN832168">
    <property type="protein sequence ID" value="KIN93446.1"/>
    <property type="molecule type" value="Genomic_DNA"/>
</dbReference>
<evidence type="ECO:0000313" key="2">
    <source>
        <dbReference type="EMBL" id="KIN93446.1"/>
    </source>
</evidence>
<dbReference type="HOGENOM" id="CLU_2455622_0_0_1"/>
<reference evidence="3" key="2">
    <citation type="submission" date="2015-01" db="EMBL/GenBank/DDBJ databases">
        <title>Evolutionary Origins and Diversification of the Mycorrhizal Mutualists.</title>
        <authorList>
            <consortium name="DOE Joint Genome Institute"/>
            <consortium name="Mycorrhizal Genomics Consortium"/>
            <person name="Kohler A."/>
            <person name="Kuo A."/>
            <person name="Nagy L.G."/>
            <person name="Floudas D."/>
            <person name="Copeland A."/>
            <person name="Barry K.W."/>
            <person name="Cichocki N."/>
            <person name="Veneault-Fourrey C."/>
            <person name="LaButti K."/>
            <person name="Lindquist E.A."/>
            <person name="Lipzen A."/>
            <person name="Lundell T."/>
            <person name="Morin E."/>
            <person name="Murat C."/>
            <person name="Riley R."/>
            <person name="Ohm R."/>
            <person name="Sun H."/>
            <person name="Tunlid A."/>
            <person name="Henrissat B."/>
            <person name="Grigoriev I.V."/>
            <person name="Hibbett D.S."/>
            <person name="Martin F."/>
        </authorList>
    </citation>
    <scope>NUCLEOTIDE SEQUENCE [LARGE SCALE GENOMIC DNA]</scope>
    <source>
        <strain evidence="3">Marx 270</strain>
    </source>
</reference>
<reference evidence="2 3" key="1">
    <citation type="submission" date="2014-04" db="EMBL/GenBank/DDBJ databases">
        <authorList>
            <consortium name="DOE Joint Genome Institute"/>
            <person name="Kuo A."/>
            <person name="Kohler A."/>
            <person name="Costa M.D."/>
            <person name="Nagy L.G."/>
            <person name="Floudas D."/>
            <person name="Copeland A."/>
            <person name="Barry K.W."/>
            <person name="Cichocki N."/>
            <person name="Veneault-Fourrey C."/>
            <person name="LaButti K."/>
            <person name="Lindquist E.A."/>
            <person name="Lipzen A."/>
            <person name="Lundell T."/>
            <person name="Morin E."/>
            <person name="Murat C."/>
            <person name="Sun H."/>
            <person name="Tunlid A."/>
            <person name="Henrissat B."/>
            <person name="Grigoriev I.V."/>
            <person name="Hibbett D.S."/>
            <person name="Martin F."/>
            <person name="Nordberg H.P."/>
            <person name="Cantor M.N."/>
            <person name="Hua S.X."/>
        </authorList>
    </citation>
    <scope>NUCLEOTIDE SEQUENCE [LARGE SCALE GENOMIC DNA]</scope>
    <source>
        <strain evidence="2 3">Marx 270</strain>
    </source>
</reference>
<name>A0A0C3J6Y6_PISTI</name>
<protein>
    <submittedName>
        <fullName evidence="2">Uncharacterized protein</fullName>
    </submittedName>
</protein>
<dbReference type="AlphaFoldDB" id="A0A0C3J6Y6"/>
<keyword evidence="3" id="KW-1185">Reference proteome</keyword>
<evidence type="ECO:0000256" key="1">
    <source>
        <dbReference type="SAM" id="MobiDB-lite"/>
    </source>
</evidence>
<dbReference type="Proteomes" id="UP000054217">
    <property type="component" value="Unassembled WGS sequence"/>
</dbReference>
<gene>
    <name evidence="2" type="ORF">M404DRAFT_1008926</name>
</gene>
<organism evidence="2 3">
    <name type="scientific">Pisolithus tinctorius Marx 270</name>
    <dbReference type="NCBI Taxonomy" id="870435"/>
    <lineage>
        <taxon>Eukaryota</taxon>
        <taxon>Fungi</taxon>
        <taxon>Dikarya</taxon>
        <taxon>Basidiomycota</taxon>
        <taxon>Agaricomycotina</taxon>
        <taxon>Agaricomycetes</taxon>
        <taxon>Agaricomycetidae</taxon>
        <taxon>Boletales</taxon>
        <taxon>Sclerodermatineae</taxon>
        <taxon>Pisolithaceae</taxon>
        <taxon>Pisolithus</taxon>
    </lineage>
</organism>